<dbReference type="InterPro" id="IPR032675">
    <property type="entry name" value="LRR_dom_sf"/>
</dbReference>
<evidence type="ECO:0000256" key="11">
    <source>
        <dbReference type="SAM" id="Phobius"/>
    </source>
</evidence>
<feature type="chain" id="PRO_5010190010" evidence="12">
    <location>
        <begin position="29"/>
        <end position="892"/>
    </location>
</feature>
<dbReference type="SMART" id="SM00365">
    <property type="entry name" value="LRR_SD22"/>
    <property type="match status" value="8"/>
</dbReference>
<evidence type="ECO:0000256" key="8">
    <source>
        <dbReference type="ARBA" id="ARBA00022989"/>
    </source>
</evidence>
<dbReference type="Pfam" id="PF08263">
    <property type="entry name" value="LRRNT_2"/>
    <property type="match status" value="1"/>
</dbReference>
<dbReference type="PaxDb" id="4097-A0A1S3XXJ2"/>
<dbReference type="STRING" id="4097.A0A1S3XXJ2"/>
<keyword evidence="4" id="KW-1003">Cell membrane</keyword>
<dbReference type="InterPro" id="IPR003591">
    <property type="entry name" value="Leu-rich_rpt_typical-subtyp"/>
</dbReference>
<keyword evidence="9 11" id="KW-0472">Membrane</keyword>
<dbReference type="SMR" id="A0A1S3XXJ2"/>
<dbReference type="Pfam" id="PF00560">
    <property type="entry name" value="LRR_1"/>
    <property type="match status" value="2"/>
</dbReference>
<keyword evidence="5" id="KW-0433">Leucine-rich repeat</keyword>
<evidence type="ECO:0000256" key="5">
    <source>
        <dbReference type="ARBA" id="ARBA00022614"/>
    </source>
</evidence>
<feature type="transmembrane region" description="Helical" evidence="11">
    <location>
        <begin position="843"/>
        <end position="866"/>
    </location>
</feature>
<keyword evidence="7" id="KW-0677">Repeat</keyword>
<dbReference type="Gene3D" id="3.80.10.10">
    <property type="entry name" value="Ribonuclease Inhibitor"/>
    <property type="match status" value="5"/>
</dbReference>
<keyword evidence="6 11" id="KW-0812">Transmembrane</keyword>
<comment type="subcellular location">
    <subcellularLocation>
        <location evidence="2">Cell membrane</location>
    </subcellularLocation>
    <subcellularLocation>
        <location evidence="1">Membrane</location>
        <topology evidence="1">Single-pass membrane protein</topology>
    </subcellularLocation>
</comment>
<dbReference type="FunFam" id="3.80.10.10:FF:000213">
    <property type="entry name" value="Tyrosine-sulfated glycopeptide receptor 1"/>
    <property type="match status" value="1"/>
</dbReference>
<evidence type="ECO:0000256" key="12">
    <source>
        <dbReference type="SAM" id="SignalP"/>
    </source>
</evidence>
<dbReference type="KEGG" id="nta:107769846"/>
<dbReference type="SMART" id="SM00369">
    <property type="entry name" value="LRR_TYP"/>
    <property type="match status" value="14"/>
</dbReference>
<dbReference type="OrthoDB" id="1060944at2759"/>
<feature type="domain" description="Leucine-rich repeat-containing N-terminal plant-type" evidence="13">
    <location>
        <begin position="32"/>
        <end position="70"/>
    </location>
</feature>
<dbReference type="PROSITE" id="PS51450">
    <property type="entry name" value="LRR"/>
    <property type="match status" value="1"/>
</dbReference>
<evidence type="ECO:0000256" key="7">
    <source>
        <dbReference type="ARBA" id="ARBA00022737"/>
    </source>
</evidence>
<evidence type="ECO:0000256" key="9">
    <source>
        <dbReference type="ARBA" id="ARBA00023136"/>
    </source>
</evidence>
<evidence type="ECO:0000256" key="4">
    <source>
        <dbReference type="ARBA" id="ARBA00022475"/>
    </source>
</evidence>
<keyword evidence="10" id="KW-0325">Glycoprotein</keyword>
<protein>
    <submittedName>
        <fullName evidence="14">Probable leucine-rich repeat receptor-like protein kinase At1g35710</fullName>
    </submittedName>
</protein>
<comment type="similarity">
    <text evidence="3">Belongs to the RLP family.</text>
</comment>
<dbReference type="GO" id="GO:0051707">
    <property type="term" value="P:response to other organism"/>
    <property type="evidence" value="ECO:0007669"/>
    <property type="project" value="UniProtKB-ARBA"/>
</dbReference>
<keyword evidence="12" id="KW-0732">Signal</keyword>
<dbReference type="Pfam" id="PF13516">
    <property type="entry name" value="LRR_6"/>
    <property type="match status" value="1"/>
</dbReference>
<evidence type="ECO:0000259" key="13">
    <source>
        <dbReference type="Pfam" id="PF08263"/>
    </source>
</evidence>
<dbReference type="GO" id="GO:0005886">
    <property type="term" value="C:plasma membrane"/>
    <property type="evidence" value="ECO:0007669"/>
    <property type="project" value="UniProtKB-SubCell"/>
</dbReference>
<keyword evidence="8 11" id="KW-1133">Transmembrane helix</keyword>
<dbReference type="InterPro" id="IPR001611">
    <property type="entry name" value="Leu-rich_rpt"/>
</dbReference>
<dbReference type="AlphaFoldDB" id="A0A1S3XXJ2"/>
<accession>A0A1S3XXJ2</accession>
<name>A0A1S3XXJ2_TOBAC</name>
<gene>
    <name evidence="14" type="primary">LOC107769846</name>
</gene>
<evidence type="ECO:0000256" key="10">
    <source>
        <dbReference type="ARBA" id="ARBA00023180"/>
    </source>
</evidence>
<evidence type="ECO:0000256" key="3">
    <source>
        <dbReference type="ARBA" id="ARBA00009592"/>
    </source>
</evidence>
<dbReference type="PRINTS" id="PR00019">
    <property type="entry name" value="LEURICHRPT"/>
</dbReference>
<evidence type="ECO:0000256" key="6">
    <source>
        <dbReference type="ARBA" id="ARBA00022692"/>
    </source>
</evidence>
<dbReference type="Pfam" id="PF13855">
    <property type="entry name" value="LRR_8"/>
    <property type="match status" value="4"/>
</dbReference>
<evidence type="ECO:0000256" key="2">
    <source>
        <dbReference type="ARBA" id="ARBA00004236"/>
    </source>
</evidence>
<dbReference type="GO" id="GO:0006952">
    <property type="term" value="P:defense response"/>
    <property type="evidence" value="ECO:0007669"/>
    <property type="project" value="UniProtKB-ARBA"/>
</dbReference>
<evidence type="ECO:0000313" key="14">
    <source>
        <dbReference type="RefSeq" id="XP_016444590.1"/>
    </source>
</evidence>
<dbReference type="SUPFAM" id="SSF52058">
    <property type="entry name" value="L domain-like"/>
    <property type="match status" value="3"/>
</dbReference>
<dbReference type="FunFam" id="3.80.10.10:FF:000095">
    <property type="entry name" value="LRR receptor-like serine/threonine-protein kinase GSO1"/>
    <property type="match status" value="1"/>
</dbReference>
<dbReference type="InterPro" id="IPR013210">
    <property type="entry name" value="LRR_N_plant-typ"/>
</dbReference>
<dbReference type="PANTHER" id="PTHR48065:SF69">
    <property type="entry name" value="OS07G0466500 PROTEIN"/>
    <property type="match status" value="1"/>
</dbReference>
<organism evidence="14">
    <name type="scientific">Nicotiana tabacum</name>
    <name type="common">Common tobacco</name>
    <dbReference type="NCBI Taxonomy" id="4097"/>
    <lineage>
        <taxon>Eukaryota</taxon>
        <taxon>Viridiplantae</taxon>
        <taxon>Streptophyta</taxon>
        <taxon>Embryophyta</taxon>
        <taxon>Tracheophyta</taxon>
        <taxon>Spermatophyta</taxon>
        <taxon>Magnoliopsida</taxon>
        <taxon>eudicotyledons</taxon>
        <taxon>Gunneridae</taxon>
        <taxon>Pentapetalae</taxon>
        <taxon>asterids</taxon>
        <taxon>lamiids</taxon>
        <taxon>Solanales</taxon>
        <taxon>Solanaceae</taxon>
        <taxon>Nicotianoideae</taxon>
        <taxon>Nicotianeae</taxon>
        <taxon>Nicotiana</taxon>
    </lineage>
</organism>
<evidence type="ECO:0000256" key="1">
    <source>
        <dbReference type="ARBA" id="ARBA00004167"/>
    </source>
</evidence>
<feature type="signal peptide" evidence="12">
    <location>
        <begin position="1"/>
        <end position="28"/>
    </location>
</feature>
<dbReference type="RefSeq" id="XP_016444590.1">
    <property type="nucleotide sequence ID" value="XM_016589104.1"/>
</dbReference>
<sequence length="892" mass="99822">MAGGLCPMLQLLGTCWILLCLNFLGCNGKLVEEEKRALLELRDSLNYPNGSALINEWVGEDYCAWAGIFCGSDPNNDSRVLDIFLTNKRQLGLGIWNPDANLLTRFTHLQSLYVSGNAIGNWIMPEALCKLHNLKELDLSFNPLNGDALPHFQVCSLTSLEQLYLSGVYPSSSLPLLRVCGLKNIRRLDLSNNNLMDDSMPHCLFNDLPYLESLDLSRNNLKNSNHILSALCRLRNLKRLDLSYNFLDDGSVPSCLFEKHSLLESLDISHNNIGGSPGFVSGICKLRNLQVLNLQDNLIQGGLDPCFGGMSSLVSLDLSFNYFEGSVSSSICSNLTSLETLLLSDNRFDGLLLFSTFANLSNLESIDLSFNEFIVDTETPSWVPSFQLVSLNLRNTRLNQKYGHVIPTFLSKQHKLKSLSLSYNALQGNVPSWLLYNNTLLMLSLRGNHLYGGIPASFQFQASNLLMLDVSDNCLGRTLPTNLLELFPDLRYLNLSNNALEGILPSSFDHLSKLEVLDLSDNFLWGKLPPTLRQNNTSLAHLVISNNNFHGEVMPQFSNMSNLAYLHLQNDGFIGVLPDAMFNLPVLKVMDISGNYLSGNIPDYFPRFPHLAILLLARNRFHGTIPLSLCQMQKLHILDMSANLLSGVLPSCLVNIAAWIKESEVILHSFMWLSPSYTNYRVKVPLTTKGNTLSYEGIPLSQMTTLDLSMNRFTGEIPSQLGELAALHSLNLSHNILSSHIPESFRNLMKLESLDLSYNQLVGKIPPRLAQLDSLSTLNLAFNHLSGRIPFGNKFVTFAASSYRGNKKLCGLPLENDCVLPRPPQQHEEEEEEDKEGIGESDFFFFSCIAVAYVVGFWSVIAPLLLSRNWRRTYYAKVDTCIELCKEKLHLF</sequence>
<reference evidence="14" key="1">
    <citation type="submission" date="2025-08" db="UniProtKB">
        <authorList>
            <consortium name="RefSeq"/>
        </authorList>
    </citation>
    <scope>IDENTIFICATION</scope>
</reference>
<proteinExistence type="inferred from homology"/>
<dbReference type="PANTHER" id="PTHR48065">
    <property type="entry name" value="OS10G0469600 PROTEIN"/>
    <property type="match status" value="1"/>
</dbReference>
<dbReference type="OMA" id="MPEALCK"/>